<name>A0A8H5FX13_9AGAR</name>
<dbReference type="Proteomes" id="UP000559256">
    <property type="component" value="Unassembled WGS sequence"/>
</dbReference>
<reference evidence="2 3" key="1">
    <citation type="journal article" date="2020" name="ISME J.">
        <title>Uncovering the hidden diversity of litter-decomposition mechanisms in mushroom-forming fungi.</title>
        <authorList>
            <person name="Floudas D."/>
            <person name="Bentzer J."/>
            <person name="Ahren D."/>
            <person name="Johansson T."/>
            <person name="Persson P."/>
            <person name="Tunlid A."/>
        </authorList>
    </citation>
    <scope>NUCLEOTIDE SEQUENCE [LARGE SCALE GENOMIC DNA]</scope>
    <source>
        <strain evidence="2 3">CBS 291.85</strain>
    </source>
</reference>
<accession>A0A8H5FX13</accession>
<proteinExistence type="predicted"/>
<evidence type="ECO:0000313" key="3">
    <source>
        <dbReference type="Proteomes" id="UP000559256"/>
    </source>
</evidence>
<evidence type="ECO:0000313" key="2">
    <source>
        <dbReference type="EMBL" id="KAF5352316.1"/>
    </source>
</evidence>
<evidence type="ECO:0000259" key="1">
    <source>
        <dbReference type="Pfam" id="PF07727"/>
    </source>
</evidence>
<dbReference type="OrthoDB" id="3054497at2759"/>
<gene>
    <name evidence="2" type="ORF">D9758_011948</name>
</gene>
<keyword evidence="3" id="KW-1185">Reference proteome</keyword>
<dbReference type="EMBL" id="JAACJM010000066">
    <property type="protein sequence ID" value="KAF5352316.1"/>
    <property type="molecule type" value="Genomic_DNA"/>
</dbReference>
<dbReference type="AlphaFoldDB" id="A0A8H5FX13"/>
<dbReference type="Pfam" id="PF07727">
    <property type="entry name" value="RVT_2"/>
    <property type="match status" value="1"/>
</dbReference>
<dbReference type="InterPro" id="IPR013103">
    <property type="entry name" value="RVT_2"/>
</dbReference>
<sequence length="117" mass="13222">MPPMEKELAKLDSRKAFTPVPRPKDVKTITIQWVYALRYDDEGRITERHARLVVRGYDQVKGIHYEDTWSIVACYESKQFAIAIAAYEGLDLWSGNFTGAYLNAKPQGVKGLKASTA</sequence>
<feature type="domain" description="Reverse transcriptase Ty1/copia-type" evidence="1">
    <location>
        <begin position="15"/>
        <end position="105"/>
    </location>
</feature>
<organism evidence="2 3">
    <name type="scientific">Tetrapyrgos nigripes</name>
    <dbReference type="NCBI Taxonomy" id="182062"/>
    <lineage>
        <taxon>Eukaryota</taxon>
        <taxon>Fungi</taxon>
        <taxon>Dikarya</taxon>
        <taxon>Basidiomycota</taxon>
        <taxon>Agaricomycotina</taxon>
        <taxon>Agaricomycetes</taxon>
        <taxon>Agaricomycetidae</taxon>
        <taxon>Agaricales</taxon>
        <taxon>Marasmiineae</taxon>
        <taxon>Marasmiaceae</taxon>
        <taxon>Tetrapyrgos</taxon>
    </lineage>
</organism>
<protein>
    <recommendedName>
        <fullName evidence="1">Reverse transcriptase Ty1/copia-type domain-containing protein</fullName>
    </recommendedName>
</protein>
<comment type="caution">
    <text evidence="2">The sequence shown here is derived from an EMBL/GenBank/DDBJ whole genome shotgun (WGS) entry which is preliminary data.</text>
</comment>